<sequence length="584" mass="66252">MASRQLRKLRKQQELLNLQNESAREEEEESEDEAPIVAKPRGNPFAGFAALADEGEDDDEGNKTDDDEEAEYKEQPSVEQLDGTVTTSQSKKPKKKNKKKKKKGKAPVAADADADGDTISDLLNSRVEQLKLENPGDKVEYPAAKIADLLRINFQHLKAINEMRRLFGKAMDVADADDHAQPRRMRNGHQEVDLETYLSAPPEQPGRQNKLKGLFDTVLRTNPFIEGKKTWPRNSTHGLKMARVSMLSGEYTFVHDKTYESLEATFFEMVQMHDPMQLVHFLRAYPYHVSTLIQVSKVAKQDQNAALAADLIERALFAFGRASLSEFRKLLEQGRACLSFKRPENRQFFLAGWNLVKHLKAKGTFRTALEWSKLLLSLDFVDPYGIINWLHPLAIHAHEAQWFVDFCATKIFEEGTPFIQTGAYIKQTLVLAHLQLKDTEAARAALLEGIHTVPWLYCSLFSALNLDAPRCVWGVKPRDENEDLYTELYIHVTKDLWQADAATQLLVSTAASAPRNEDIKSLPKSCPAVTLADARFVYLDDTPALMAHVPRHLIHDREPNFDFDPLPPAREDNTFSSYVQEMPW</sequence>
<feature type="compositionally biased region" description="Basic residues" evidence="1">
    <location>
        <begin position="91"/>
        <end position="105"/>
    </location>
</feature>
<feature type="non-terminal residue" evidence="2">
    <location>
        <position position="584"/>
    </location>
</feature>
<reference evidence="2" key="1">
    <citation type="journal article" date="2023" name="Mol. Phylogenet. Evol.">
        <title>Genome-scale phylogeny and comparative genomics of the fungal order Sordariales.</title>
        <authorList>
            <person name="Hensen N."/>
            <person name="Bonometti L."/>
            <person name="Westerberg I."/>
            <person name="Brannstrom I.O."/>
            <person name="Guillou S."/>
            <person name="Cros-Aarteil S."/>
            <person name="Calhoun S."/>
            <person name="Haridas S."/>
            <person name="Kuo A."/>
            <person name="Mondo S."/>
            <person name="Pangilinan J."/>
            <person name="Riley R."/>
            <person name="LaButti K."/>
            <person name="Andreopoulos B."/>
            <person name="Lipzen A."/>
            <person name="Chen C."/>
            <person name="Yan M."/>
            <person name="Daum C."/>
            <person name="Ng V."/>
            <person name="Clum A."/>
            <person name="Steindorff A."/>
            <person name="Ohm R.A."/>
            <person name="Martin F."/>
            <person name="Silar P."/>
            <person name="Natvig D.O."/>
            <person name="Lalanne C."/>
            <person name="Gautier V."/>
            <person name="Ament-Velasquez S.L."/>
            <person name="Kruys A."/>
            <person name="Hutchinson M.I."/>
            <person name="Powell A.J."/>
            <person name="Barry K."/>
            <person name="Miller A.N."/>
            <person name="Grigoriev I.V."/>
            <person name="Debuchy R."/>
            <person name="Gladieux P."/>
            <person name="Hiltunen Thoren M."/>
            <person name="Johannesson H."/>
        </authorList>
    </citation>
    <scope>NUCLEOTIDE SEQUENCE</scope>
    <source>
        <strain evidence="2">CBS 118394</strain>
    </source>
</reference>
<gene>
    <name evidence="2" type="ORF">B0H66DRAFT_456392</name>
</gene>
<evidence type="ECO:0000256" key="1">
    <source>
        <dbReference type="SAM" id="MobiDB-lite"/>
    </source>
</evidence>
<dbReference type="GO" id="GO:1990112">
    <property type="term" value="C:RQC complex"/>
    <property type="evidence" value="ECO:0007669"/>
    <property type="project" value="TreeGrafter"/>
</dbReference>
<keyword evidence="3" id="KW-1185">Reference proteome</keyword>
<dbReference type="PANTHER" id="PTHR22684">
    <property type="entry name" value="NULP1-RELATED"/>
    <property type="match status" value="1"/>
</dbReference>
<proteinExistence type="predicted"/>
<dbReference type="PANTHER" id="PTHR22684:SF0">
    <property type="entry name" value="RIBOSOME QUALITY CONTROL COMPLEX SUBUNIT TCF25"/>
    <property type="match status" value="1"/>
</dbReference>
<dbReference type="GO" id="GO:0072344">
    <property type="term" value="P:rescue of stalled ribosome"/>
    <property type="evidence" value="ECO:0007669"/>
    <property type="project" value="TreeGrafter"/>
</dbReference>
<accession>A0AAE0M0R3</accession>
<dbReference type="Proteomes" id="UP001283341">
    <property type="component" value="Unassembled WGS sequence"/>
</dbReference>
<comment type="caution">
    <text evidence="2">The sequence shown here is derived from an EMBL/GenBank/DDBJ whole genome shotgun (WGS) entry which is preliminary data.</text>
</comment>
<feature type="region of interest" description="Disordered" evidence="1">
    <location>
        <begin position="1"/>
        <end position="116"/>
    </location>
</feature>
<name>A0AAE0M0R3_9PEZI</name>
<dbReference type="AlphaFoldDB" id="A0AAE0M0R3"/>
<protein>
    <submittedName>
        <fullName evidence="2">Transcriptional repressor TCF25-domain-containing protein</fullName>
    </submittedName>
</protein>
<evidence type="ECO:0000313" key="3">
    <source>
        <dbReference type="Proteomes" id="UP001283341"/>
    </source>
</evidence>
<evidence type="ECO:0000313" key="2">
    <source>
        <dbReference type="EMBL" id="KAK3314643.1"/>
    </source>
</evidence>
<reference evidence="2" key="2">
    <citation type="submission" date="2023-06" db="EMBL/GenBank/DDBJ databases">
        <authorList>
            <consortium name="Lawrence Berkeley National Laboratory"/>
            <person name="Haridas S."/>
            <person name="Hensen N."/>
            <person name="Bonometti L."/>
            <person name="Westerberg I."/>
            <person name="Brannstrom I.O."/>
            <person name="Guillou S."/>
            <person name="Cros-Aarteil S."/>
            <person name="Calhoun S."/>
            <person name="Kuo A."/>
            <person name="Mondo S."/>
            <person name="Pangilinan J."/>
            <person name="Riley R."/>
            <person name="Labutti K."/>
            <person name="Andreopoulos B."/>
            <person name="Lipzen A."/>
            <person name="Chen C."/>
            <person name="Yanf M."/>
            <person name="Daum C."/>
            <person name="Ng V."/>
            <person name="Clum A."/>
            <person name="Steindorff A."/>
            <person name="Ohm R."/>
            <person name="Martin F."/>
            <person name="Silar P."/>
            <person name="Natvig D."/>
            <person name="Lalanne C."/>
            <person name="Gautier V."/>
            <person name="Ament-Velasquez S.L."/>
            <person name="Kruys A."/>
            <person name="Hutchinson M.I."/>
            <person name="Powell A.J."/>
            <person name="Barry K."/>
            <person name="Miller A.N."/>
            <person name="Grigoriev I.V."/>
            <person name="Debuchy R."/>
            <person name="Gladieux P."/>
            <person name="Thoren M.H."/>
            <person name="Johannesson H."/>
        </authorList>
    </citation>
    <scope>NUCLEOTIDE SEQUENCE</scope>
    <source>
        <strain evidence="2">CBS 118394</strain>
    </source>
</reference>
<dbReference type="GO" id="GO:1990116">
    <property type="term" value="P:ribosome-associated ubiquitin-dependent protein catabolic process"/>
    <property type="evidence" value="ECO:0007669"/>
    <property type="project" value="TreeGrafter"/>
</dbReference>
<dbReference type="InterPro" id="IPR006994">
    <property type="entry name" value="TCF25/Rqc1"/>
</dbReference>
<dbReference type="Pfam" id="PF04910">
    <property type="entry name" value="Tcf25"/>
    <property type="match status" value="1"/>
</dbReference>
<feature type="compositionally biased region" description="Acidic residues" evidence="1">
    <location>
        <begin position="24"/>
        <end position="34"/>
    </location>
</feature>
<dbReference type="EMBL" id="JAUEDM010000006">
    <property type="protein sequence ID" value="KAK3314643.1"/>
    <property type="molecule type" value="Genomic_DNA"/>
</dbReference>
<feature type="compositionally biased region" description="Basic residues" evidence="1">
    <location>
        <begin position="1"/>
        <end position="10"/>
    </location>
</feature>
<organism evidence="2 3">
    <name type="scientific">Apodospora peruviana</name>
    <dbReference type="NCBI Taxonomy" id="516989"/>
    <lineage>
        <taxon>Eukaryota</taxon>
        <taxon>Fungi</taxon>
        <taxon>Dikarya</taxon>
        <taxon>Ascomycota</taxon>
        <taxon>Pezizomycotina</taxon>
        <taxon>Sordariomycetes</taxon>
        <taxon>Sordariomycetidae</taxon>
        <taxon>Sordariales</taxon>
        <taxon>Lasiosphaeriaceae</taxon>
        <taxon>Apodospora</taxon>
    </lineage>
</organism>
<feature type="compositionally biased region" description="Acidic residues" evidence="1">
    <location>
        <begin position="53"/>
        <end position="71"/>
    </location>
</feature>